<dbReference type="Pfam" id="PF08742">
    <property type="entry name" value="C8"/>
    <property type="match status" value="1"/>
</dbReference>
<evidence type="ECO:0000256" key="1">
    <source>
        <dbReference type="ARBA" id="ARBA00022729"/>
    </source>
</evidence>
<dbReference type="PROSITE" id="PS51211">
    <property type="entry name" value="VITELLOGENIN"/>
    <property type="match status" value="1"/>
</dbReference>
<evidence type="ECO:0000256" key="3">
    <source>
        <dbReference type="PROSITE-ProRule" id="PRU00557"/>
    </source>
</evidence>
<dbReference type="InParanoid" id="A0A1U8DBU7"/>
<dbReference type="InterPro" id="IPR014853">
    <property type="entry name" value="VWF/SSPO/ZAN-like_Cys-rich_dom"/>
</dbReference>
<dbReference type="Gene3D" id="2.30.230.10">
    <property type="entry name" value="Lipovitellin, beta-sheet shell regions, chain A"/>
    <property type="match status" value="1"/>
</dbReference>
<dbReference type="SUPFAM" id="SSF56968">
    <property type="entry name" value="Lipovitellin-phosvitin complex, beta-sheet shell regions"/>
    <property type="match status" value="2"/>
</dbReference>
<feature type="domain" description="Vitellogenin" evidence="5">
    <location>
        <begin position="44"/>
        <end position="648"/>
    </location>
</feature>
<evidence type="ECO:0000256" key="4">
    <source>
        <dbReference type="SAM" id="SignalP"/>
    </source>
</evidence>
<keyword evidence="7" id="KW-1185">Reference proteome</keyword>
<evidence type="ECO:0000256" key="2">
    <source>
        <dbReference type="ARBA" id="ARBA00023180"/>
    </source>
</evidence>
<dbReference type="Gene3D" id="1.25.10.20">
    <property type="entry name" value="Vitellinogen, superhelical"/>
    <property type="match status" value="1"/>
</dbReference>
<dbReference type="PANTHER" id="PTHR37860">
    <property type="entry name" value="AGAP008810-PA"/>
    <property type="match status" value="1"/>
</dbReference>
<organism evidence="7 8">
    <name type="scientific">Alligator sinensis</name>
    <name type="common">Chinese alligator</name>
    <dbReference type="NCBI Taxonomy" id="38654"/>
    <lineage>
        <taxon>Eukaryota</taxon>
        <taxon>Metazoa</taxon>
        <taxon>Chordata</taxon>
        <taxon>Craniata</taxon>
        <taxon>Vertebrata</taxon>
        <taxon>Euteleostomi</taxon>
        <taxon>Archelosauria</taxon>
        <taxon>Archosauria</taxon>
        <taxon>Crocodylia</taxon>
        <taxon>Alligatoridae</taxon>
        <taxon>Alligatorinae</taxon>
        <taxon>Alligator</taxon>
    </lineage>
</organism>
<dbReference type="GO" id="GO:0005319">
    <property type="term" value="F:lipid transporter activity"/>
    <property type="evidence" value="ECO:0007669"/>
    <property type="project" value="InterPro"/>
</dbReference>
<feature type="chain" id="PRO_5017929719" evidence="4">
    <location>
        <begin position="21"/>
        <end position="3867"/>
    </location>
</feature>
<name>A0A1U8DBU7_ALLSI</name>
<dbReference type="InterPro" id="IPR001747">
    <property type="entry name" value="Vitellogenin_N"/>
</dbReference>
<dbReference type="InterPro" id="IPR048484">
    <property type="entry name" value="LOC400499-like"/>
</dbReference>
<dbReference type="Gene3D" id="2.20.80.10">
    <property type="entry name" value="Lipovitellin-phosvitin complex, chain A, domain 4"/>
    <property type="match status" value="1"/>
</dbReference>
<keyword evidence="1 4" id="KW-0732">Signal</keyword>
<evidence type="ECO:0000313" key="7">
    <source>
        <dbReference type="Proteomes" id="UP000189705"/>
    </source>
</evidence>
<keyword evidence="2" id="KW-0325">Glycoprotein</keyword>
<comment type="caution">
    <text evidence="3">Lacks conserved residue(s) required for the propagation of feature annotation.</text>
</comment>
<evidence type="ECO:0000313" key="8">
    <source>
        <dbReference type="RefSeq" id="XP_014375194.2"/>
    </source>
</evidence>
<evidence type="ECO:0000259" key="5">
    <source>
        <dbReference type="PROSITE" id="PS51211"/>
    </source>
</evidence>
<feature type="domain" description="VWFD" evidence="6">
    <location>
        <begin position="3609"/>
        <end position="3784"/>
    </location>
</feature>
<dbReference type="Gene3D" id="2.20.50.20">
    <property type="entry name" value="Lipovitellin. Chain A, domain 3"/>
    <property type="match status" value="1"/>
</dbReference>
<dbReference type="InterPro" id="IPR015817">
    <property type="entry name" value="Vitellinogen_open_b-sht_sub1"/>
</dbReference>
<dbReference type="SMART" id="SM01169">
    <property type="entry name" value="DUF1943"/>
    <property type="match status" value="1"/>
</dbReference>
<dbReference type="InterPro" id="IPR001846">
    <property type="entry name" value="VWF_type-D"/>
</dbReference>
<dbReference type="PANTHER" id="PTHR37860:SF2">
    <property type="entry name" value="VITELLOGENIN DOMAIN-CONTAINING PROTEIN"/>
    <property type="match status" value="1"/>
</dbReference>
<dbReference type="PROSITE" id="PS51233">
    <property type="entry name" value="VWFD"/>
    <property type="match status" value="1"/>
</dbReference>
<dbReference type="Proteomes" id="UP000189705">
    <property type="component" value="Unplaced"/>
</dbReference>
<dbReference type="InterPro" id="IPR015819">
    <property type="entry name" value="Lipid_transp_b-sht_shell"/>
</dbReference>
<dbReference type="FunFam" id="1.25.10.20:FF:000005">
    <property type="entry name" value="Apolipoprotein lipid transfer particle"/>
    <property type="match status" value="1"/>
</dbReference>
<dbReference type="Pfam" id="PF01347">
    <property type="entry name" value="Vitellogenin_N"/>
    <property type="match status" value="1"/>
</dbReference>
<dbReference type="SMART" id="SM00216">
    <property type="entry name" value="VWD"/>
    <property type="match status" value="1"/>
</dbReference>
<dbReference type="Pfam" id="PF00094">
    <property type="entry name" value="VWD"/>
    <property type="match status" value="1"/>
</dbReference>
<sequence>MIMRLPSVILLCTVVAGASGRSQETLEQEASCMTECAGHSTLQFHKGSRYIYRYSTATNTFLQGPIYKRSGVSLESTVILEALGKCHMILKMQDVQIKKTQASREDPLKGIDSLREVIERHPLHFSFHEGKVLTICPLRSEQTWALNIKRGILSILQTARAPTADGLVEEVDILGKCPTKYQQKGPILLKMRDLNLCSHRYSGFTSLQSIALPGAVSQQQLLSSKLECVQSFKEAILAEAKCTESNLLTPFSRKGSGAKTQTQSALKLLQVEAATLYKKVDCKDLYVSDILYEKEEPERQPTEKDVAEIVRKLCLAHSMSFETTDLFMTLVFELRSLSLNDLMGLWQRSSFKCRDNWQPLADALPSCATESCVFLMKEIIVSKEVEEDKIESFLWSLSFILKPTAGMINSLAPLLESPGASQTTFLGITAMVHNFCSSTSACNLVPAVQMVTRILEGYLGRNCSLEEMEDLSQIQLVLKAIGNAGLAATSLTPVLSLCAFQKSNPTEIRLAAIQAFRRIPCTANRTILVQLYQAADDDVEIRIASYYTAMKCPSKELFRQVQQTFQRETSSQVGSFVWSHLSQLLETDDPLKEYLRDSIPDDILSKEFDWEMWKYSSYSDVTFHSGAAGANMEASLVFSPASFIPQSIMTNLTIYTMGRAINLLELGVRLENAEDLIQMIFGQQSTSFSEYLFSNTDERNPKSEIPVEISRKAKQKRLTSKKYSAGERLVTKAGKSKLSKAKQSCPGGKYNKMSELVKKHLCTTPCQFTDRLGRKKELKCELSIKIFGNELSFLDCEDIRKKVKHYSLNLAELAVKLLKGQEIPFNKRLSLATEELLFPAISGFPVQLVLNASAAISVKIKGDVDFKHRSNFFINGYIKPSAFIQISTQMGTVGILGKTGLAWVTGVKTSTSLDGGIQVKKGQELKAFLNTPEESMEIIDFSSKIYLTTADGMENIDGFQDRVESKSCTSEEVSKIIGWQLCSEMSYPDSTSSLPFPLSGPMKASVTLTKQDRGLQQYLMEAAYNYVSQEDSWMPNEAVLHFFFGTPKSDLKRDVGIELNFNVPQKKFRIQFIQPKKKIQMDGKIELSKNSRIGHLELILDDQDVYYIKGMTGLQTVNGEQRYTTQLEVKLVKQGSPIILSGNITKQLGKKMALSVSLHNLLKDAAFLSVLLERKFDDKVRQYSLEGETYLPGVLGLHVIGLLRQRGNLWSNALRMKYGLLAGAKNLQHECNAGQKIKVETGPNEAYKLDLGHELHCTQAPAYNHKVHLQHEERPSRLHSHLEVNYGKHWDEINNKKKLLISQTFKNSSSHSLASYFMEFSLQVPEKQMNYRTQLQHSCISQGYSESSTNFKVQYNDHMPFVAGLQWKDTSRNYLKKWEGALTMDTPWLYLYTSHKLHQPQHSAYLSTVELTSGKAISIKNLVVEMFCKNKGNEKEGKIHIYTPTATYLRASTVNHFGKNILHSYSEMVSVWNQLVMNEIHLENSEQAKFLCFKIKTSKQEFNLTADYFYRQVLKKTNASMRVVWTDHKSLPIVLQLEGQIEELKKEKMLYQKCGTIHFRHPFKLSIPQSFLLQETFTVDKNRKRYILETKVLINGLEQSVQTFTLGYQAENPYICAGLAHPYNSKIFPQNVQMCVLTRSHQNAKHEVEATLKVNKKDSLRFLGKYQNKSSEIDFRHLLHMDMTHAFQLKFPQALALNGEIYSRQTKLEDFDYGVNIKATLNKTDSSQAHAVLKSYGKNSLNGSLYLHSSGRDLVLLEVDMSNENRKNARFIGVSALLHQTILKEMESTQLQLMGKIYPSRLLISSQMKLNENRLCLDFMGAKEQKVGLVMSVNGKMQHNVAAWKAVPQLLSLNGSLKRKNNIHEGNISVMISKALYWFHLRNRNVFGNTNLHNITFTMSQNGSQAIPAEAKLKGHLELSQGIKRGLASFQVDERALCVDVSNVLSQEQRGLTGTLTHNISSLQNAGFPRDGTVTATYYHVTTNRTCTIALQGGSKRITATFAVQRLTLESPKSQLTVSLKHNVTELRKHGIPFTVEGACYYQNFNKKIAAGVSTRMEKEQFKVEVEKKSTSSTVKTALLLLHDLRGLINILPTVIQVNCNGESTSNQLSGYCNGEVARHPFENPVRVSVNGSLFTSNSTANLVGHVSSNDAFVYLHLHAICGIQHSMEIGFKHSLPQLESLGIAQENQMKISALRGDTYKGLLNIAFGSCSFKTDGEVKPRNNETDTEWMFTLMNKCITLEKVGLPQTLVTEGSLTVNTCNVSLTVNLQCDRKTAYAQVESSYGQKYTLGGMLRHSVDWLGDLGLPAENSAQLSVAKSSMMEGILSLQIGECKFKARGDLQTQNKTEWTLETETDCQHLQKLGTPAQSQLTGYIQRDGCQAELLCDLKTDGKSACLEVRIECQPKVTLEIEFRHELPHLKEIPGENKLSIMAGKQLKYDIGIKLESGSCELQANGDLQVENKLQWKILMENKCKPMQDLGSPIKINGSGYVLIDGMNLDSQMLIVVDESTLQGLLTLKATDNKQELDALLTHNIQGATDLGFPARMLVDATLEQKGDLYKRLVQFSADSTKITEELSFIQKLGFVSINYKLTHNIEALKTLQLEDRIELQVTLDLKEIKSLSIKIQYGSCWMALEGQIQKTPRRTDLTGNFQNSWPWLQQSGIPTYIQMVMSLQGTNSTQERHVRVTAGQTTVAYTVNSQYVGQRNEFFCQSLHNSEALLTYGYPKEINLTLMLQKLENKAKTTFELQYDDKNITVNLDVNTHFELYGMFELMAEVKHSISILKHLGLPFSIKMTFLEILTENRIEGSLKVTCEPNASLSFTINKKNEQQSEELNIKALQNFFLQYLPSTVELSSKVHYYMNEAEGRLSIRMEKKDFHVTTKLSFTGTTYANVIEMTHTLPQLKILPKQLLFMTGYQKDNRTHMLRHITLWNGKEVKVTGTYTGLFPKLSGDHDIKLELSHPLSIPFPWRTNVNIYMEHAVHTYQDDITIGWNDKDQVLISSSLKYGREHIKYQATVTHPFNFTLKQLEVSSLGERRDGKYNQQMQLAWNGGQPADFNISLENKSKSSITSWNGCMTVSSGQLQKVLQIGHLQACGSIEQAAVLFNEYLDLNWDGKKVEQNLTYERNRPSSPDKIQLEATLENILLTSCTKQYILGKMETNYSTWLDYYISLGLCDLPNVIVFSGKHQLNKGDVILQSEGRFHLASDRKDDGLITVVLKNNSADDLKKYSVEFELKAFEDIWLGLTGTATSSALQSQILVEGNIDHKEKVKVAASKEKECLQYYVGYLKGDLEEGVELAACTDGQQMATIDIYLNVNGARQENTGQLILTAVNESLGLVAHGCGDPIVKMEYKVNKIGSHLKAKLLEKIKKFDEYIWRFRKSVQQIDFLYEAAGWPLKASQEVAGIFQNGGRAVAQMWKQSGIRQTLRNNLPLYLEKIQDIVQQMQNELQKPLATLKDAYYDVTLKPLDEVWQEKTEQYMKKIQAFVPNIVKDVWLMEPIQVALRALKTSLDMATHQMLRWAEAKLSQGVSKIWKPLSSLYSFSTRNCSVAVNLPVLPKGEHSMDLANITNYLIEEKLMRPLRDFYNINPVAEYYRFKRRMMESPFEYHAVLMGNKHVMTFDGRIYDLASKCSVLLAKDFVHSTFTVVLNQETSGSRSLYVEMNQAVFDLYPGLKMSKVYNLSLAEESCQSLDFDLSFEKNGVIARKEANTIEVSSQNGVSVSCDFHHDLCTITLSGWHHGVSAGLFGTNDNEAGNEWMLSNHSHSSSMQEFIRSWQVTSQCSHVQKKVKACPITAKQKFCKMFFQEAHSPLRNCFKVVDPELFYTMCSQDSCGSSELKAACNLAAAFVHLCNRNFVPLDIPPQCV</sequence>
<dbReference type="KEGG" id="asn:102383324"/>
<dbReference type="SUPFAM" id="SSF48431">
    <property type="entry name" value="Lipovitellin-phosvitin complex, superhelical domain"/>
    <property type="match status" value="1"/>
</dbReference>
<protein>
    <submittedName>
        <fullName evidence="8">Uncharacterized protein LOC102383324</fullName>
    </submittedName>
</protein>
<accession>A0A1U8DBU7</accession>
<proteinExistence type="predicted"/>
<evidence type="ECO:0000259" key="6">
    <source>
        <dbReference type="PROSITE" id="PS51233"/>
    </source>
</evidence>
<feature type="signal peptide" evidence="4">
    <location>
        <begin position="1"/>
        <end position="20"/>
    </location>
</feature>
<dbReference type="InterPro" id="IPR015255">
    <property type="entry name" value="Vitellinogen_open_b-sht"/>
</dbReference>
<dbReference type="Pfam" id="PF09172">
    <property type="entry name" value="Vit_open_b-sht"/>
    <property type="match status" value="1"/>
</dbReference>
<dbReference type="SMART" id="SM00638">
    <property type="entry name" value="LPD_N"/>
    <property type="match status" value="1"/>
</dbReference>
<reference evidence="8" key="1">
    <citation type="submission" date="2025-08" db="UniProtKB">
        <authorList>
            <consortium name="RefSeq"/>
        </authorList>
    </citation>
    <scope>IDENTIFICATION</scope>
</reference>
<dbReference type="eggNOG" id="KOG4338">
    <property type="taxonomic scope" value="Eukaryota"/>
</dbReference>
<dbReference type="InterPro" id="IPR015816">
    <property type="entry name" value="Vitellinogen_b-sht_N"/>
</dbReference>
<dbReference type="Pfam" id="PF21013">
    <property type="entry name" value="LOC400499"/>
    <property type="match status" value="1"/>
</dbReference>
<dbReference type="InterPro" id="IPR011030">
    <property type="entry name" value="Lipovitellin_superhlx_dom"/>
</dbReference>
<gene>
    <name evidence="8" type="primary">LOC102383324</name>
</gene>
<dbReference type="STRING" id="38654.A0A1U8DBU7"/>
<dbReference type="RefSeq" id="XP_014375194.2">
    <property type="nucleotide sequence ID" value="XM_014519708.2"/>
</dbReference>
<dbReference type="GeneID" id="102383324"/>